<gene>
    <name evidence="1" type="ORF">HICCMSTLAB_LOCUS8378</name>
</gene>
<evidence type="ECO:0000313" key="2">
    <source>
        <dbReference type="Proteomes" id="UP000786811"/>
    </source>
</evidence>
<comment type="caution">
    <text evidence="1">The sequence shown here is derived from an EMBL/GenBank/DDBJ whole genome shotgun (WGS) entry which is preliminary data.</text>
</comment>
<name>A0A8J2MNE4_COTCN</name>
<protein>
    <submittedName>
        <fullName evidence="1">Uncharacterized protein</fullName>
    </submittedName>
</protein>
<reference evidence="1" key="1">
    <citation type="submission" date="2021-04" db="EMBL/GenBank/DDBJ databases">
        <authorList>
            <person name="Chebbi M.A.C M."/>
        </authorList>
    </citation>
    <scope>NUCLEOTIDE SEQUENCE</scope>
</reference>
<sequence length="128" mass="15026">MNNRQNCLRLHLIEETATYRYEIEEKVLDLIRQDDNQAANQSCSKINQREKDLDYLFNPDTISQNLREMSVLMEMMMTDLQSKFPVADHNIPVNNIPVNNIPVNISQNKNIPRQNIPKQKYPMAELSH</sequence>
<dbReference type="EMBL" id="CAJNRD030001121">
    <property type="protein sequence ID" value="CAG5096773.1"/>
    <property type="molecule type" value="Genomic_DNA"/>
</dbReference>
<proteinExistence type="predicted"/>
<dbReference type="AlphaFoldDB" id="A0A8J2MNE4"/>
<keyword evidence="2" id="KW-1185">Reference proteome</keyword>
<evidence type="ECO:0000313" key="1">
    <source>
        <dbReference type="EMBL" id="CAG5096773.1"/>
    </source>
</evidence>
<dbReference type="Proteomes" id="UP000786811">
    <property type="component" value="Unassembled WGS sequence"/>
</dbReference>
<organism evidence="1 2">
    <name type="scientific">Cotesia congregata</name>
    <name type="common">Parasitoid wasp</name>
    <name type="synonym">Apanteles congregatus</name>
    <dbReference type="NCBI Taxonomy" id="51543"/>
    <lineage>
        <taxon>Eukaryota</taxon>
        <taxon>Metazoa</taxon>
        <taxon>Ecdysozoa</taxon>
        <taxon>Arthropoda</taxon>
        <taxon>Hexapoda</taxon>
        <taxon>Insecta</taxon>
        <taxon>Pterygota</taxon>
        <taxon>Neoptera</taxon>
        <taxon>Endopterygota</taxon>
        <taxon>Hymenoptera</taxon>
        <taxon>Apocrita</taxon>
        <taxon>Ichneumonoidea</taxon>
        <taxon>Braconidae</taxon>
        <taxon>Microgastrinae</taxon>
        <taxon>Cotesia</taxon>
    </lineage>
</organism>
<accession>A0A8J2MNE4</accession>